<accession>A0A5C4T964</accession>
<dbReference type="PROSITE" id="PS51721">
    <property type="entry name" value="G_CP"/>
    <property type="match status" value="1"/>
</dbReference>
<protein>
    <recommendedName>
        <fullName evidence="10">Small ribosomal subunit biogenesis GTPase RsgA</fullName>
        <ecNumber evidence="10">3.6.1.-</ecNumber>
    </recommendedName>
</protein>
<dbReference type="InterPro" id="IPR004881">
    <property type="entry name" value="Ribosome_biogen_GTPase_RsgA"/>
</dbReference>
<dbReference type="SUPFAM" id="SSF52540">
    <property type="entry name" value="P-loop containing nucleoside triphosphate hydrolases"/>
    <property type="match status" value="1"/>
</dbReference>
<comment type="subunit">
    <text evidence="10">Monomer. Associates with 30S ribosomal subunit, binds 16S rRNA.</text>
</comment>
<keyword evidence="6 10" id="KW-0378">Hydrolase</keyword>
<dbReference type="GO" id="GO:0005525">
    <property type="term" value="F:GTP binding"/>
    <property type="evidence" value="ECO:0007669"/>
    <property type="project" value="UniProtKB-UniRule"/>
</dbReference>
<proteinExistence type="inferred from homology"/>
<evidence type="ECO:0000313" key="13">
    <source>
        <dbReference type="EMBL" id="TNJ65452.1"/>
    </source>
</evidence>
<dbReference type="GO" id="GO:0042274">
    <property type="term" value="P:ribosomal small subunit biogenesis"/>
    <property type="evidence" value="ECO:0007669"/>
    <property type="project" value="UniProtKB-UniRule"/>
</dbReference>
<evidence type="ECO:0000256" key="4">
    <source>
        <dbReference type="ARBA" id="ARBA00022730"/>
    </source>
</evidence>
<evidence type="ECO:0000256" key="8">
    <source>
        <dbReference type="ARBA" id="ARBA00022884"/>
    </source>
</evidence>
<evidence type="ECO:0000256" key="2">
    <source>
        <dbReference type="ARBA" id="ARBA00022517"/>
    </source>
</evidence>
<comment type="subcellular location">
    <subcellularLocation>
        <location evidence="10">Cytoplasm</location>
    </subcellularLocation>
</comment>
<evidence type="ECO:0000256" key="10">
    <source>
        <dbReference type="HAMAP-Rule" id="MF_01820"/>
    </source>
</evidence>
<evidence type="ECO:0000313" key="14">
    <source>
        <dbReference type="Proteomes" id="UP000307943"/>
    </source>
</evidence>
<dbReference type="AlphaFoldDB" id="A0A5C4T964"/>
<evidence type="ECO:0000256" key="9">
    <source>
        <dbReference type="ARBA" id="ARBA00023134"/>
    </source>
</evidence>
<dbReference type="GO" id="GO:0003924">
    <property type="term" value="F:GTPase activity"/>
    <property type="evidence" value="ECO:0007669"/>
    <property type="project" value="UniProtKB-UniRule"/>
</dbReference>
<keyword evidence="7 10" id="KW-0862">Zinc</keyword>
<comment type="caution">
    <text evidence="13">The sequence shown here is derived from an EMBL/GenBank/DDBJ whole genome shotgun (WGS) entry which is preliminary data.</text>
</comment>
<dbReference type="EMBL" id="VDCQ01000019">
    <property type="protein sequence ID" value="TNJ65452.1"/>
    <property type="molecule type" value="Genomic_DNA"/>
</dbReference>
<name>A0A5C4T964_9BACL</name>
<dbReference type="NCBIfam" id="TIGR00157">
    <property type="entry name" value="ribosome small subunit-dependent GTPase A"/>
    <property type="match status" value="1"/>
</dbReference>
<dbReference type="GO" id="GO:0019843">
    <property type="term" value="F:rRNA binding"/>
    <property type="evidence" value="ECO:0007669"/>
    <property type="project" value="UniProtKB-KW"/>
</dbReference>
<keyword evidence="4 10" id="KW-0699">rRNA-binding</keyword>
<dbReference type="Pfam" id="PF03193">
    <property type="entry name" value="RsgA_GTPase"/>
    <property type="match status" value="1"/>
</dbReference>
<evidence type="ECO:0000256" key="6">
    <source>
        <dbReference type="ARBA" id="ARBA00022801"/>
    </source>
</evidence>
<evidence type="ECO:0000256" key="7">
    <source>
        <dbReference type="ARBA" id="ARBA00022833"/>
    </source>
</evidence>
<feature type="domain" description="CP-type G" evidence="12">
    <location>
        <begin position="102"/>
        <end position="259"/>
    </location>
</feature>
<organism evidence="13 14">
    <name type="scientific">Paenibacillus hemerocallicola</name>
    <dbReference type="NCBI Taxonomy" id="1172614"/>
    <lineage>
        <taxon>Bacteria</taxon>
        <taxon>Bacillati</taxon>
        <taxon>Bacillota</taxon>
        <taxon>Bacilli</taxon>
        <taxon>Bacillales</taxon>
        <taxon>Paenibacillaceae</taxon>
        <taxon>Paenibacillus</taxon>
    </lineage>
</organism>
<dbReference type="Gene3D" id="3.40.50.300">
    <property type="entry name" value="P-loop containing nucleotide triphosphate hydrolases"/>
    <property type="match status" value="1"/>
</dbReference>
<dbReference type="GO" id="GO:0046872">
    <property type="term" value="F:metal ion binding"/>
    <property type="evidence" value="ECO:0007669"/>
    <property type="project" value="UniProtKB-KW"/>
</dbReference>
<dbReference type="EC" id="3.6.1.-" evidence="10"/>
<evidence type="ECO:0000259" key="12">
    <source>
        <dbReference type="PROSITE" id="PS51721"/>
    </source>
</evidence>
<feature type="binding site" evidence="10">
    <location>
        <position position="295"/>
    </location>
    <ligand>
        <name>Zn(2+)</name>
        <dbReference type="ChEBI" id="CHEBI:29105"/>
    </ligand>
</feature>
<sequence>MEKLGWKPDMDEQFRRMAEPGDGYGRVALEHTHLYRIYTERGDMLAEVAGRLRHQAQGRNDYPAVGDWVVIGYREADNRAIIRAVMPRFSKFSRKMAGLITDEQIVAANVDTVFLVNALNQDFNVRRLERYLVLAWESGANPVVLLTKADLCGEQESRERAAAAEAVAIGVPVHIVSAASGEGLEQLSPYVGEGQTVALLGSSGVGKSTIVNALYGRTIMQVSEIREGDDKGRHTTTHRELVPLPGGGVLIDTPGMRELQLWHADEGLDQGFRDIEELASRCRFGDCGHRREPGCAVQEALGGGKLAAERYDSYLKLQRELAHLARKEDAALRSKEKERWKKINMDMRKNGK</sequence>
<dbReference type="InterPro" id="IPR010914">
    <property type="entry name" value="RsgA_GTPase_dom"/>
</dbReference>
<gene>
    <name evidence="10 13" type="primary">rsgA</name>
    <name evidence="13" type="ORF">FE784_15315</name>
</gene>
<feature type="binding site" evidence="10">
    <location>
        <begin position="147"/>
        <end position="150"/>
    </location>
    <ligand>
        <name>GTP</name>
        <dbReference type="ChEBI" id="CHEBI:37565"/>
    </ligand>
</feature>
<dbReference type="OrthoDB" id="9809485at2"/>
<keyword evidence="14" id="KW-1185">Reference proteome</keyword>
<reference evidence="13 14" key="1">
    <citation type="submission" date="2019-05" db="EMBL/GenBank/DDBJ databases">
        <title>We sequenced the genome of Paenibacillus hemerocallicola KCTC 33185 for further insight into its adaptation and study the phylogeny of Paenibacillus.</title>
        <authorList>
            <person name="Narsing Rao M.P."/>
        </authorList>
    </citation>
    <scope>NUCLEOTIDE SEQUENCE [LARGE SCALE GENOMIC DNA]</scope>
    <source>
        <strain evidence="13 14">KCTC 33185</strain>
    </source>
</reference>
<dbReference type="PANTHER" id="PTHR32120:SF10">
    <property type="entry name" value="SMALL RIBOSOMAL SUBUNIT BIOGENESIS GTPASE RSGA"/>
    <property type="match status" value="1"/>
</dbReference>
<evidence type="ECO:0000256" key="3">
    <source>
        <dbReference type="ARBA" id="ARBA00022723"/>
    </source>
</evidence>
<evidence type="ECO:0000256" key="1">
    <source>
        <dbReference type="ARBA" id="ARBA00022490"/>
    </source>
</evidence>
<feature type="binding site" evidence="10">
    <location>
        <position position="289"/>
    </location>
    <ligand>
        <name>Zn(2+)</name>
        <dbReference type="ChEBI" id="CHEBI:29105"/>
    </ligand>
</feature>
<comment type="similarity">
    <text evidence="10">Belongs to the TRAFAC class YlqF/YawG GTPase family. RsgA subfamily.</text>
</comment>
<feature type="binding site" evidence="10">
    <location>
        <position position="287"/>
    </location>
    <ligand>
        <name>Zn(2+)</name>
        <dbReference type="ChEBI" id="CHEBI:29105"/>
    </ligand>
</feature>
<dbReference type="GO" id="GO:0005737">
    <property type="term" value="C:cytoplasm"/>
    <property type="evidence" value="ECO:0007669"/>
    <property type="project" value="UniProtKB-SubCell"/>
</dbReference>
<dbReference type="PANTHER" id="PTHR32120">
    <property type="entry name" value="SMALL RIBOSOMAL SUBUNIT BIOGENESIS GTPASE RSGA"/>
    <property type="match status" value="1"/>
</dbReference>
<comment type="cofactor">
    <cofactor evidence="10">
        <name>Zn(2+)</name>
        <dbReference type="ChEBI" id="CHEBI:29105"/>
    </cofactor>
    <text evidence="10">Binds 1 zinc ion per subunit.</text>
</comment>
<keyword evidence="1 10" id="KW-0963">Cytoplasm</keyword>
<dbReference type="InterPro" id="IPR027417">
    <property type="entry name" value="P-loop_NTPase"/>
</dbReference>
<keyword evidence="8 10" id="KW-0694">RNA-binding</keyword>
<evidence type="ECO:0000256" key="5">
    <source>
        <dbReference type="ARBA" id="ARBA00022741"/>
    </source>
</evidence>
<dbReference type="Proteomes" id="UP000307943">
    <property type="component" value="Unassembled WGS sequence"/>
</dbReference>
<comment type="function">
    <text evidence="10">One of several proteins that assist in the late maturation steps of the functional core of the 30S ribosomal subunit. Helps release RbfA from mature subunits. May play a role in the assembly of ribosomal proteins into the subunit. Circularly permuted GTPase that catalyzes slow GTP hydrolysis, GTPase activity is stimulated by the 30S ribosomal subunit.</text>
</comment>
<dbReference type="InterPro" id="IPR030378">
    <property type="entry name" value="G_CP_dom"/>
</dbReference>
<dbReference type="PROSITE" id="PS50936">
    <property type="entry name" value="ENGC_GTPASE"/>
    <property type="match status" value="1"/>
</dbReference>
<feature type="domain" description="EngC GTPase" evidence="11">
    <location>
        <begin position="108"/>
        <end position="257"/>
    </location>
</feature>
<dbReference type="Gene3D" id="1.10.40.50">
    <property type="entry name" value="Probable gtpase engc, domain 3"/>
    <property type="match status" value="1"/>
</dbReference>
<feature type="binding site" evidence="10">
    <location>
        <begin position="201"/>
        <end position="209"/>
    </location>
    <ligand>
        <name>GTP</name>
        <dbReference type="ChEBI" id="CHEBI:37565"/>
    </ligand>
</feature>
<keyword evidence="9 10" id="KW-0342">GTP-binding</keyword>
<keyword evidence="2 10" id="KW-0690">Ribosome biogenesis</keyword>
<keyword evidence="5 10" id="KW-0547">Nucleotide-binding</keyword>
<dbReference type="CDD" id="cd01854">
    <property type="entry name" value="YjeQ_EngC"/>
    <property type="match status" value="1"/>
</dbReference>
<dbReference type="RefSeq" id="WP_139603145.1">
    <property type="nucleotide sequence ID" value="NZ_VDCQ01000019.1"/>
</dbReference>
<feature type="binding site" evidence="10">
    <location>
        <position position="282"/>
    </location>
    <ligand>
        <name>Zn(2+)</name>
        <dbReference type="ChEBI" id="CHEBI:29105"/>
    </ligand>
</feature>
<keyword evidence="3 10" id="KW-0479">Metal-binding</keyword>
<dbReference type="HAMAP" id="MF_01820">
    <property type="entry name" value="GTPase_RsgA"/>
    <property type="match status" value="1"/>
</dbReference>
<evidence type="ECO:0000259" key="11">
    <source>
        <dbReference type="PROSITE" id="PS50936"/>
    </source>
</evidence>